<protein>
    <submittedName>
        <fullName evidence="5">3-oxoacyl-[acyl-carrier-protein] synthase III C-terminal domain-containing protein</fullName>
    </submittedName>
</protein>
<dbReference type="PANTHER" id="PTHR34069">
    <property type="entry name" value="3-OXOACYL-[ACYL-CARRIER-PROTEIN] SYNTHASE 3"/>
    <property type="match status" value="1"/>
</dbReference>
<dbReference type="InterPro" id="IPR016039">
    <property type="entry name" value="Thiolase-like"/>
</dbReference>
<keyword evidence="1" id="KW-0808">Transferase</keyword>
<name>A0ABP9BYQ5_9GAMM</name>
<dbReference type="InterPro" id="IPR013747">
    <property type="entry name" value="ACP_syn_III_C"/>
</dbReference>
<dbReference type="Proteomes" id="UP001499959">
    <property type="component" value="Unassembled WGS sequence"/>
</dbReference>
<evidence type="ECO:0000259" key="4">
    <source>
        <dbReference type="Pfam" id="PF08545"/>
    </source>
</evidence>
<evidence type="ECO:0000256" key="2">
    <source>
        <dbReference type="ARBA" id="ARBA00023315"/>
    </source>
</evidence>
<dbReference type="EMBL" id="BAABJE010000017">
    <property type="protein sequence ID" value="GAA4802455.1"/>
    <property type="molecule type" value="Genomic_DNA"/>
</dbReference>
<evidence type="ECO:0000313" key="6">
    <source>
        <dbReference type="Proteomes" id="UP001499959"/>
    </source>
</evidence>
<evidence type="ECO:0000259" key="3">
    <source>
        <dbReference type="Pfam" id="PF08541"/>
    </source>
</evidence>
<dbReference type="CDD" id="cd00830">
    <property type="entry name" value="KAS_III"/>
    <property type="match status" value="1"/>
</dbReference>
<dbReference type="Pfam" id="PF08541">
    <property type="entry name" value="ACP_syn_III_C"/>
    <property type="match status" value="1"/>
</dbReference>
<sequence>MPSNRSRPLRILGTGLSTPAQWLPSTALDARLGLAPGTVEARTGVARRGIEPDRNAAEVAAEAALTALQAAGLARDDIDAVICANASLDQAMPCNAALVHRALGLSRVPAFDVNASCLGFLMGLDLVASLLADGRYRRVLLTSCDLASRALDPNDIDSLGLFGDGAAAAVLTADTSQQAAPPALLAARFETWSEAAHACEIPGGGSRLPPSRHDGDYAEVCTFRMDGKRLYRVAAEQFDRFVGALLDEAGVDLAAIDRVVPHQASLLGMQHVFKRIGVSRDRVEDIFASHGNQVSASLPTALHHALASGRLRPGDTALLVGTAAGVTLGGAVLRL</sequence>
<feature type="domain" description="Beta-ketoacyl-[acyl-carrier-protein] synthase III N-terminal" evidence="4">
    <location>
        <begin position="111"/>
        <end position="177"/>
    </location>
</feature>
<proteinExistence type="predicted"/>
<dbReference type="Pfam" id="PF08545">
    <property type="entry name" value="ACP_syn_III"/>
    <property type="match status" value="1"/>
</dbReference>
<organism evidence="5 6">
    <name type="scientific">Lysobacter hankyongensis</name>
    <dbReference type="NCBI Taxonomy" id="1176535"/>
    <lineage>
        <taxon>Bacteria</taxon>
        <taxon>Pseudomonadati</taxon>
        <taxon>Pseudomonadota</taxon>
        <taxon>Gammaproteobacteria</taxon>
        <taxon>Lysobacterales</taxon>
        <taxon>Lysobacteraceae</taxon>
        <taxon>Lysobacter</taxon>
    </lineage>
</organism>
<keyword evidence="6" id="KW-1185">Reference proteome</keyword>
<dbReference type="SUPFAM" id="SSF53901">
    <property type="entry name" value="Thiolase-like"/>
    <property type="match status" value="1"/>
</dbReference>
<evidence type="ECO:0000313" key="5">
    <source>
        <dbReference type="EMBL" id="GAA4802455.1"/>
    </source>
</evidence>
<reference evidence="6" key="1">
    <citation type="journal article" date="2019" name="Int. J. Syst. Evol. Microbiol.">
        <title>The Global Catalogue of Microorganisms (GCM) 10K type strain sequencing project: providing services to taxonomists for standard genome sequencing and annotation.</title>
        <authorList>
            <consortium name="The Broad Institute Genomics Platform"/>
            <consortium name="The Broad Institute Genome Sequencing Center for Infectious Disease"/>
            <person name="Wu L."/>
            <person name="Ma J."/>
        </authorList>
    </citation>
    <scope>NUCLEOTIDE SEQUENCE [LARGE SCALE GENOMIC DNA]</scope>
    <source>
        <strain evidence="6">JCM 18204</strain>
    </source>
</reference>
<evidence type="ECO:0000256" key="1">
    <source>
        <dbReference type="ARBA" id="ARBA00022679"/>
    </source>
</evidence>
<dbReference type="PANTHER" id="PTHR34069:SF2">
    <property type="entry name" value="BETA-KETOACYL-[ACYL-CARRIER-PROTEIN] SYNTHASE III"/>
    <property type="match status" value="1"/>
</dbReference>
<dbReference type="RefSeq" id="WP_345304302.1">
    <property type="nucleotide sequence ID" value="NZ_BAABJE010000017.1"/>
</dbReference>
<dbReference type="Gene3D" id="3.40.47.10">
    <property type="match status" value="1"/>
</dbReference>
<comment type="caution">
    <text evidence="5">The sequence shown here is derived from an EMBL/GenBank/DDBJ whole genome shotgun (WGS) entry which is preliminary data.</text>
</comment>
<dbReference type="InterPro" id="IPR013751">
    <property type="entry name" value="ACP_syn_III_N"/>
</dbReference>
<feature type="domain" description="Beta-ketoacyl-[acyl-carrier-protein] synthase III C-terminal" evidence="3">
    <location>
        <begin position="246"/>
        <end position="334"/>
    </location>
</feature>
<accession>A0ABP9BYQ5</accession>
<keyword evidence="2" id="KW-0012">Acyltransferase</keyword>
<gene>
    <name evidence="5" type="ORF">GCM10023307_31450</name>
</gene>